<evidence type="ECO:0000259" key="12">
    <source>
        <dbReference type="SMART" id="SM00382"/>
    </source>
</evidence>
<dbReference type="CDD" id="cd18137">
    <property type="entry name" value="HLD_clamp_pol_III_gamma_tau"/>
    <property type="match status" value="1"/>
</dbReference>
<dbReference type="InterPro" id="IPR008921">
    <property type="entry name" value="DNA_pol3_clamp-load_cplx_C"/>
</dbReference>
<dbReference type="InterPro" id="IPR022754">
    <property type="entry name" value="DNA_pol_III_gamma-3"/>
</dbReference>
<dbReference type="SUPFAM" id="SSF52540">
    <property type="entry name" value="P-loop containing nucleoside triphosphate hydrolases"/>
    <property type="match status" value="1"/>
</dbReference>
<dbReference type="GO" id="GO:0003677">
    <property type="term" value="F:DNA binding"/>
    <property type="evidence" value="ECO:0007669"/>
    <property type="project" value="InterPro"/>
</dbReference>
<gene>
    <name evidence="11" type="primary">dnaX</name>
    <name evidence="13" type="ORF">CDSE_0361</name>
</gene>
<dbReference type="Gene3D" id="1.10.8.60">
    <property type="match status" value="1"/>
</dbReference>
<keyword evidence="4 11" id="KW-0235">DNA replication</keyword>
<dbReference type="PANTHER" id="PTHR11669">
    <property type="entry name" value="REPLICATION FACTOR C / DNA POLYMERASE III GAMMA-TAU SUBUNIT"/>
    <property type="match status" value="1"/>
</dbReference>
<dbReference type="GO" id="GO:0005524">
    <property type="term" value="F:ATP binding"/>
    <property type="evidence" value="ECO:0007669"/>
    <property type="project" value="UniProtKB-KW"/>
</dbReference>
<evidence type="ECO:0000313" key="13">
    <source>
        <dbReference type="EMBL" id="AGF46693.1"/>
    </source>
</evidence>
<evidence type="ECO:0000256" key="3">
    <source>
        <dbReference type="ARBA" id="ARBA00022695"/>
    </source>
</evidence>
<comment type="catalytic activity">
    <reaction evidence="10 11">
        <text>DNA(n) + a 2'-deoxyribonucleoside 5'-triphosphate = DNA(n+1) + diphosphate</text>
        <dbReference type="Rhea" id="RHEA:22508"/>
        <dbReference type="Rhea" id="RHEA-COMP:17339"/>
        <dbReference type="Rhea" id="RHEA-COMP:17340"/>
        <dbReference type="ChEBI" id="CHEBI:33019"/>
        <dbReference type="ChEBI" id="CHEBI:61560"/>
        <dbReference type="ChEBI" id="CHEBI:173112"/>
        <dbReference type="EC" id="2.7.7.7"/>
    </reaction>
</comment>
<evidence type="ECO:0000256" key="11">
    <source>
        <dbReference type="RuleBase" id="RU364063"/>
    </source>
</evidence>
<dbReference type="KEGG" id="kde:CDSE_0361"/>
<dbReference type="Gene3D" id="3.40.50.300">
    <property type="entry name" value="P-loop containing nucleotide triphosphate hydrolases"/>
    <property type="match status" value="1"/>
</dbReference>
<keyword evidence="5" id="KW-0479">Metal-binding</keyword>
<evidence type="ECO:0000313" key="14">
    <source>
        <dbReference type="Proteomes" id="UP000011547"/>
    </source>
</evidence>
<dbReference type="PRINTS" id="PR00300">
    <property type="entry name" value="CLPPROTEASEA"/>
</dbReference>
<dbReference type="GO" id="GO:0006261">
    <property type="term" value="P:DNA-templated DNA replication"/>
    <property type="evidence" value="ECO:0007669"/>
    <property type="project" value="TreeGrafter"/>
</dbReference>
<evidence type="ECO:0000256" key="6">
    <source>
        <dbReference type="ARBA" id="ARBA00022741"/>
    </source>
</evidence>
<dbReference type="STRING" id="1208919.CDSE_0361"/>
<evidence type="ECO:0000256" key="5">
    <source>
        <dbReference type="ARBA" id="ARBA00022723"/>
    </source>
</evidence>
<dbReference type="NCBIfam" id="TIGR02397">
    <property type="entry name" value="dnaX_nterm"/>
    <property type="match status" value="1"/>
</dbReference>
<keyword evidence="6 11" id="KW-0547">Nucleotide-binding</keyword>
<dbReference type="Gene3D" id="3.30.300.150">
    <property type="entry name" value="DNA polymerase III, tau subunit, domain V"/>
    <property type="match status" value="1"/>
</dbReference>
<evidence type="ECO:0000256" key="10">
    <source>
        <dbReference type="ARBA" id="ARBA00049244"/>
    </source>
</evidence>
<dbReference type="PANTHER" id="PTHR11669:SF0">
    <property type="entry name" value="PROTEIN STICHEL-LIKE 2"/>
    <property type="match status" value="1"/>
</dbReference>
<dbReference type="FunFam" id="3.40.50.300:FF:000014">
    <property type="entry name" value="DNA polymerase III subunit gamma/tau"/>
    <property type="match status" value="1"/>
</dbReference>
<dbReference type="OrthoDB" id="9810148at2"/>
<keyword evidence="9 11" id="KW-0239">DNA-directed DNA polymerase</keyword>
<sequence length="549" mass="61302">MSYLALARKWRPRFFEDVMGQDHVVKALVNALNSKRLHHAWLFSGPRGVGKTSIARILAKSLNCINGITSNPCGKCDSCIGIDVGGTLDYLELDAASNRGVDEMSILLEQANYTPVSGRFKVFLIDEVHMLTNHAFNSMLKTLEEPPEHVKFIFATTDLHKIPITVLSRCLCFNLRNISTSSIISQLVKILESEKVIFETSALDIISRLANGSIRDALSLSDQAISYGNNSITEVSLRLMLGMVDVIKVENLLRSIMNDDANSIIKIADDIINSGFSYEEFLSDLAVLLSEVAISQQITGYENNASHNSRNISFFKHEISQDLLNLLYAVVVNSSQELDRAPDHYIGFIMICLRLVSLFKQGNIRSDNIVNPSDKQLIDNNKSHYDFVDLNDINESNNYLCIDQSSDIDCNSSVSNDFVFGFQELSVDRWVTLVNRLTVYGFALELAKQSEFIKVFENTIVIKVAISTLASQDNIERLQNALCDYFGVNVKLNVLVGADVNKTAYEISKSSLAYEKDKLIELVKNDVFVQDLVDDLDGEIISSTISKLE</sequence>
<dbReference type="InterPro" id="IPR038249">
    <property type="entry name" value="PolIII_tau_V_sf"/>
</dbReference>
<dbReference type="EMBL" id="CP003803">
    <property type="protein sequence ID" value="AGF46693.1"/>
    <property type="molecule type" value="Genomic_DNA"/>
</dbReference>
<dbReference type="SMART" id="SM00382">
    <property type="entry name" value="AAA"/>
    <property type="match status" value="1"/>
</dbReference>
<dbReference type="PATRIC" id="fig|1208919.3.peg.130"/>
<evidence type="ECO:0000256" key="8">
    <source>
        <dbReference type="ARBA" id="ARBA00022840"/>
    </source>
</evidence>
<dbReference type="GO" id="GO:0046872">
    <property type="term" value="F:metal ion binding"/>
    <property type="evidence" value="ECO:0007669"/>
    <property type="project" value="UniProtKB-KW"/>
</dbReference>
<dbReference type="InterPro" id="IPR021029">
    <property type="entry name" value="DNA_pol_III_tau_dom-5"/>
</dbReference>
<evidence type="ECO:0000256" key="4">
    <source>
        <dbReference type="ARBA" id="ARBA00022705"/>
    </source>
</evidence>
<keyword evidence="8 11" id="KW-0067">ATP-binding</keyword>
<comment type="function">
    <text evidence="11">DNA polymerase III is a complex, multichain enzyme responsible for most of the replicative synthesis in bacteria. This DNA polymerase also exhibits 3' to 5' exonuclease activity.</text>
</comment>
<dbReference type="Pfam" id="PF12169">
    <property type="entry name" value="DNA_pol3_gamma3"/>
    <property type="match status" value="1"/>
</dbReference>
<dbReference type="eggNOG" id="COG2812">
    <property type="taxonomic scope" value="Bacteria"/>
</dbReference>
<evidence type="ECO:0000256" key="9">
    <source>
        <dbReference type="ARBA" id="ARBA00022932"/>
    </source>
</evidence>
<dbReference type="SUPFAM" id="SSF48019">
    <property type="entry name" value="post-AAA+ oligomerization domain-like"/>
    <property type="match status" value="1"/>
</dbReference>
<comment type="subunit">
    <text evidence="11">DNA polymerase III contains a core (composed of alpha, epsilon and theta chains) that associates with a tau subunit. This core dimerizes to form the POLIII' complex. PolIII' associates with the gamma complex (composed of gamma, delta, delta', psi and chi chains) and with the beta chain to form the complete DNA polymerase III complex.</text>
</comment>
<dbReference type="Proteomes" id="UP000011547">
    <property type="component" value="Chromosome"/>
</dbReference>
<dbReference type="RefSeq" id="WP_015396104.1">
    <property type="nucleotide sequence ID" value="NC_020294.1"/>
</dbReference>
<reference evidence="13 14" key="1">
    <citation type="journal article" date="2013" name="Genome Biol. Evol.">
        <title>Genome evolution and phylogenomic analysis of candidatus kinetoplastibacterium, the betaproteobacterial endosymbionts of strigomonas and angomonas.</title>
        <authorList>
            <person name="Alves J.M."/>
            <person name="Serrano M.G."/>
            <person name="Maia da Silva F."/>
            <person name="Voegtly L.J."/>
            <person name="Matveyev A.V."/>
            <person name="Teixeira M.M."/>
            <person name="Camargo E.P."/>
            <person name="Buck G.A."/>
        </authorList>
    </citation>
    <scope>NUCLEOTIDE SEQUENCE [LARGE SCALE GENOMIC DNA]</scope>
    <source>
        <strain evidence="13 14">TCC079E</strain>
    </source>
</reference>
<dbReference type="Gene3D" id="1.20.272.10">
    <property type="match status" value="1"/>
</dbReference>
<evidence type="ECO:0000256" key="2">
    <source>
        <dbReference type="ARBA" id="ARBA00022679"/>
    </source>
</evidence>
<protein>
    <recommendedName>
        <fullName evidence="11">DNA polymerase III subunit gamma/tau</fullName>
        <ecNumber evidence="11">2.7.7.7</ecNumber>
    </recommendedName>
</protein>
<dbReference type="HOGENOM" id="CLU_006229_6_0_4"/>
<feature type="domain" description="AAA+ ATPase" evidence="12">
    <location>
        <begin position="37"/>
        <end position="179"/>
    </location>
</feature>
<name>M1L1R2_9PROT</name>
<dbReference type="Pfam" id="PF12170">
    <property type="entry name" value="DNA_pol3_tau_5"/>
    <property type="match status" value="1"/>
</dbReference>
<dbReference type="InterPro" id="IPR012763">
    <property type="entry name" value="DNA_pol_III_sug/sutau_N"/>
</dbReference>
<organism evidence="13 14">
    <name type="scientific">Candidatus Kinetoplastidibacterium desouzai TCC079E</name>
    <dbReference type="NCBI Taxonomy" id="1208919"/>
    <lineage>
        <taxon>Bacteria</taxon>
        <taxon>Pseudomonadati</taxon>
        <taxon>Pseudomonadota</taxon>
        <taxon>Betaproteobacteria</taxon>
        <taxon>Candidatus Kinetoplastidibacterium</taxon>
    </lineage>
</organism>
<dbReference type="FunFam" id="1.10.8.60:FF:000013">
    <property type="entry name" value="DNA polymerase III subunit gamma/tau"/>
    <property type="match status" value="1"/>
</dbReference>
<dbReference type="InterPro" id="IPR003593">
    <property type="entry name" value="AAA+_ATPase"/>
</dbReference>
<dbReference type="Pfam" id="PF13177">
    <property type="entry name" value="DNA_pol3_delta2"/>
    <property type="match status" value="1"/>
</dbReference>
<dbReference type="GO" id="GO:0009360">
    <property type="term" value="C:DNA polymerase III complex"/>
    <property type="evidence" value="ECO:0007669"/>
    <property type="project" value="InterPro"/>
</dbReference>
<dbReference type="Pfam" id="PF22608">
    <property type="entry name" value="DNAX_ATPase_lid"/>
    <property type="match status" value="1"/>
</dbReference>
<keyword evidence="14" id="KW-1185">Reference proteome</keyword>
<proteinExistence type="inferred from homology"/>
<comment type="similarity">
    <text evidence="1 11">Belongs to the DnaX/STICHEL family.</text>
</comment>
<dbReference type="InterPro" id="IPR001270">
    <property type="entry name" value="ClpA/B"/>
</dbReference>
<dbReference type="CDD" id="cd00009">
    <property type="entry name" value="AAA"/>
    <property type="match status" value="1"/>
</dbReference>
<dbReference type="InterPro" id="IPR045085">
    <property type="entry name" value="HLD_clamp_pol_III_gamma_tau"/>
</dbReference>
<dbReference type="GO" id="GO:0003887">
    <property type="term" value="F:DNA-directed DNA polymerase activity"/>
    <property type="evidence" value="ECO:0007669"/>
    <property type="project" value="UniProtKB-KW"/>
</dbReference>
<evidence type="ECO:0000256" key="1">
    <source>
        <dbReference type="ARBA" id="ARBA00006360"/>
    </source>
</evidence>
<dbReference type="AlphaFoldDB" id="M1L1R2"/>
<keyword evidence="7" id="KW-0862">Zinc</keyword>
<dbReference type="InterPro" id="IPR027417">
    <property type="entry name" value="P-loop_NTPase"/>
</dbReference>
<keyword evidence="2 11" id="KW-0808">Transferase</keyword>
<accession>M1L1R2</accession>
<dbReference type="InterPro" id="IPR050238">
    <property type="entry name" value="DNA_Rep/Repair_Clamp_Loader"/>
</dbReference>
<evidence type="ECO:0000256" key="7">
    <source>
        <dbReference type="ARBA" id="ARBA00022833"/>
    </source>
</evidence>
<keyword evidence="3 11" id="KW-0548">Nucleotidyltransferase</keyword>
<dbReference type="EC" id="2.7.7.7" evidence="11"/>